<dbReference type="PROSITE" id="PS51318">
    <property type="entry name" value="TAT"/>
    <property type="match status" value="1"/>
</dbReference>
<keyword evidence="6" id="KW-1185">Reference proteome</keyword>
<comment type="similarity">
    <text evidence="1">Belongs to the C/M/P thioester hydrolase family.</text>
</comment>
<evidence type="ECO:0000259" key="3">
    <source>
        <dbReference type="Pfam" id="PF04775"/>
    </source>
</evidence>
<evidence type="ECO:0000256" key="2">
    <source>
        <dbReference type="PIRSR" id="PIRSR016521-1"/>
    </source>
</evidence>
<feature type="domain" description="BAAT/Acyl-CoA thioester hydrolase C-terminal" evidence="4">
    <location>
        <begin position="231"/>
        <end position="447"/>
    </location>
</feature>
<dbReference type="AlphaFoldDB" id="A0ABD6DW61"/>
<evidence type="ECO:0000313" key="5">
    <source>
        <dbReference type="EMBL" id="MFD1685470.1"/>
    </source>
</evidence>
<dbReference type="Pfam" id="PF08840">
    <property type="entry name" value="BAAT_C"/>
    <property type="match status" value="1"/>
</dbReference>
<dbReference type="InterPro" id="IPR016662">
    <property type="entry name" value="Acyl-CoA_thioEstase_long-chain"/>
</dbReference>
<evidence type="ECO:0000259" key="4">
    <source>
        <dbReference type="Pfam" id="PF08840"/>
    </source>
</evidence>
<evidence type="ECO:0000313" key="6">
    <source>
        <dbReference type="Proteomes" id="UP001597092"/>
    </source>
</evidence>
<gene>
    <name evidence="5" type="ORF">ACFSAS_07570</name>
</gene>
<protein>
    <submittedName>
        <fullName evidence="5">Acyl-CoA thioester hydrolase/BAAT C-terminal domain-containing protein</fullName>
    </submittedName>
</protein>
<dbReference type="RefSeq" id="WP_256306524.1">
    <property type="nucleotide sequence ID" value="NZ_JANHAW010000001.1"/>
</dbReference>
<dbReference type="InterPro" id="IPR006311">
    <property type="entry name" value="TAT_signal"/>
</dbReference>
<reference evidence="5 6" key="1">
    <citation type="journal article" date="2019" name="Int. J. Syst. Evol. Microbiol.">
        <title>The Global Catalogue of Microorganisms (GCM) 10K type strain sequencing project: providing services to taxonomists for standard genome sequencing and annotation.</title>
        <authorList>
            <consortium name="The Broad Institute Genomics Platform"/>
            <consortium name="The Broad Institute Genome Sequencing Center for Infectious Disease"/>
            <person name="Wu L."/>
            <person name="Ma J."/>
        </authorList>
    </citation>
    <scope>NUCLEOTIDE SEQUENCE [LARGE SCALE GENOMIC DNA]</scope>
    <source>
        <strain evidence="5 6">CGMCC 1.10387</strain>
    </source>
</reference>
<feature type="domain" description="Acyl-CoA thioester hydrolase/bile acid-CoA amino acid N-acetyltransferase" evidence="3">
    <location>
        <begin position="41"/>
        <end position="164"/>
    </location>
</feature>
<dbReference type="InterPro" id="IPR029058">
    <property type="entry name" value="AB_hydrolase_fold"/>
</dbReference>
<sequence length="450" mass="47241">MVPGRRGFLRLAGGAGSVVVAGCGSGGSTPAVEVPASASSDEPISIDVRGVAPHGRVTLRSRARDRGGTAWGASAVFETGPDGTVTVGNQHPVDGRYYDRADPMGLFWSMRPTEMDPAEPLPPDVRFVPPEPSFDVTLAVEMDGRTLAEATTTRVLYDPGVERVATGPADLVGAAFLPPGEGPAPGVIHLHGAGGTPFYGLARQLASRGFATLALRYFGEPEPLPDSLLEVPVKYVERAISWFRRRERVADGGIGLFGFSRGGPLALLAATLSDAVGAVVGWVPSGVVYEGLGPGRSPAGASAWTIDGDPVPYLELAAADLGPPPTPGLPLFEPPLENASRARLEAATVPVEAVDAPIYLASATDDRRWPSPELCRRAIDRLDGADSRHAYRHDAFEGAGHFLFPPFLPTAGTTRNSTHRFGGRPAANARANAAAWARTRSFLARSLPSR</sequence>
<dbReference type="PIRSF" id="PIRSF016521">
    <property type="entry name" value="Acyl-CoA_hydro"/>
    <property type="match status" value="1"/>
</dbReference>
<dbReference type="PANTHER" id="PTHR10824:SF36">
    <property type="entry name" value="ACYL-COA THIOESTERASE 17-RELATED"/>
    <property type="match status" value="1"/>
</dbReference>
<proteinExistence type="inferred from homology"/>
<accession>A0ABD6DW61</accession>
<comment type="caution">
    <text evidence="5">The sequence shown here is derived from an EMBL/GenBank/DDBJ whole genome shotgun (WGS) entry which is preliminary data.</text>
</comment>
<dbReference type="Pfam" id="PF04775">
    <property type="entry name" value="Bile_Hydr_Trans"/>
    <property type="match status" value="1"/>
</dbReference>
<dbReference type="Proteomes" id="UP001597092">
    <property type="component" value="Unassembled WGS sequence"/>
</dbReference>
<dbReference type="InterPro" id="IPR014940">
    <property type="entry name" value="BAAT_C"/>
</dbReference>
<dbReference type="SUPFAM" id="SSF53474">
    <property type="entry name" value="alpha/beta-Hydrolases"/>
    <property type="match status" value="1"/>
</dbReference>
<name>A0ABD6DW61_9EURY</name>
<dbReference type="InterPro" id="IPR006862">
    <property type="entry name" value="Thio_Ohase/aa_AcTrfase"/>
</dbReference>
<dbReference type="Gene3D" id="3.40.50.1820">
    <property type="entry name" value="alpha/beta hydrolase"/>
    <property type="match status" value="1"/>
</dbReference>
<keyword evidence="5" id="KW-0378">Hydrolase</keyword>
<dbReference type="PANTHER" id="PTHR10824">
    <property type="entry name" value="ACYL-COENZYME A THIOESTERASE-RELATED"/>
    <property type="match status" value="1"/>
</dbReference>
<dbReference type="EMBL" id="JBHUDP010000002">
    <property type="protein sequence ID" value="MFD1685470.1"/>
    <property type="molecule type" value="Genomic_DNA"/>
</dbReference>
<dbReference type="PROSITE" id="PS51257">
    <property type="entry name" value="PROKAR_LIPOPROTEIN"/>
    <property type="match status" value="1"/>
</dbReference>
<dbReference type="Gene3D" id="2.60.40.2240">
    <property type="entry name" value="Acyl-CoA thioester hydrolase/BAAT N-terminal domain"/>
    <property type="match status" value="1"/>
</dbReference>
<feature type="active site" description="Charge relay system" evidence="2">
    <location>
        <position position="260"/>
    </location>
</feature>
<feature type="active site" description="Charge relay system" evidence="2">
    <location>
        <position position="401"/>
    </location>
</feature>
<feature type="active site" description="Charge relay system" evidence="2">
    <location>
        <position position="366"/>
    </location>
</feature>
<dbReference type="GO" id="GO:0016787">
    <property type="term" value="F:hydrolase activity"/>
    <property type="evidence" value="ECO:0007669"/>
    <property type="project" value="UniProtKB-KW"/>
</dbReference>
<evidence type="ECO:0000256" key="1">
    <source>
        <dbReference type="ARBA" id="ARBA00006538"/>
    </source>
</evidence>
<organism evidence="5 6">
    <name type="scientific">Halobellus litoreus</name>
    <dbReference type="NCBI Taxonomy" id="755310"/>
    <lineage>
        <taxon>Archaea</taxon>
        <taxon>Methanobacteriati</taxon>
        <taxon>Methanobacteriota</taxon>
        <taxon>Stenosarchaea group</taxon>
        <taxon>Halobacteria</taxon>
        <taxon>Halobacteriales</taxon>
        <taxon>Haloferacaceae</taxon>
        <taxon>Halobellus</taxon>
    </lineage>
</organism>
<dbReference type="InterPro" id="IPR042490">
    <property type="entry name" value="Thio_Ohase/BAAT_N"/>
</dbReference>